<organism evidence="3 4">
    <name type="scientific">Strongylocentrotus purpuratus</name>
    <name type="common">Purple sea urchin</name>
    <dbReference type="NCBI Taxonomy" id="7668"/>
    <lineage>
        <taxon>Eukaryota</taxon>
        <taxon>Metazoa</taxon>
        <taxon>Echinodermata</taxon>
        <taxon>Eleutherozoa</taxon>
        <taxon>Echinozoa</taxon>
        <taxon>Echinoidea</taxon>
        <taxon>Euechinoidea</taxon>
        <taxon>Echinacea</taxon>
        <taxon>Camarodonta</taxon>
        <taxon>Echinidea</taxon>
        <taxon>Strongylocentrotidae</taxon>
        <taxon>Strongylocentrotus</taxon>
    </lineage>
</organism>
<dbReference type="Pfam" id="PF00791">
    <property type="entry name" value="ZU5"/>
    <property type="match status" value="1"/>
</dbReference>
<keyword evidence="4" id="KW-1185">Reference proteome</keyword>
<dbReference type="KEGG" id="spu:105440515"/>
<dbReference type="InterPro" id="IPR037936">
    <property type="entry name" value="UNC5A-D"/>
</dbReference>
<dbReference type="GeneID" id="105440515"/>
<dbReference type="Gene3D" id="2.60.220.30">
    <property type="match status" value="1"/>
</dbReference>
<dbReference type="GO" id="GO:0005042">
    <property type="term" value="F:netrin receptor activity"/>
    <property type="evidence" value="ECO:0007669"/>
    <property type="project" value="InterPro"/>
</dbReference>
<evidence type="ECO:0000313" key="3">
    <source>
        <dbReference type="EnsemblMetazoa" id="XP_030844411"/>
    </source>
</evidence>
<feature type="compositionally biased region" description="Polar residues" evidence="1">
    <location>
        <begin position="46"/>
        <end position="65"/>
    </location>
</feature>
<feature type="domain" description="ZU5" evidence="2">
    <location>
        <begin position="96"/>
        <end position="197"/>
    </location>
</feature>
<proteinExistence type="predicted"/>
<dbReference type="SMART" id="SM00218">
    <property type="entry name" value="ZU5"/>
    <property type="match status" value="1"/>
</dbReference>
<feature type="compositionally biased region" description="Basic and acidic residues" evidence="1">
    <location>
        <begin position="19"/>
        <end position="39"/>
    </location>
</feature>
<dbReference type="PANTHER" id="PTHR12582">
    <property type="entry name" value="NETRIN RECEPTOR UNC5"/>
    <property type="match status" value="1"/>
</dbReference>
<dbReference type="GO" id="GO:0016020">
    <property type="term" value="C:membrane"/>
    <property type="evidence" value="ECO:0007669"/>
    <property type="project" value="InterPro"/>
</dbReference>
<dbReference type="InParanoid" id="A0A7M7P2B0"/>
<dbReference type="PANTHER" id="PTHR12582:SF41">
    <property type="entry name" value="UNC5C-LIKE PROTEIN"/>
    <property type="match status" value="1"/>
</dbReference>
<name>A0A7M7P2B0_STRPU</name>
<evidence type="ECO:0000256" key="1">
    <source>
        <dbReference type="SAM" id="MobiDB-lite"/>
    </source>
</evidence>
<reference evidence="4" key="1">
    <citation type="submission" date="2015-02" db="EMBL/GenBank/DDBJ databases">
        <title>Genome sequencing for Strongylocentrotus purpuratus.</title>
        <authorList>
            <person name="Murali S."/>
            <person name="Liu Y."/>
            <person name="Vee V."/>
            <person name="English A."/>
            <person name="Wang M."/>
            <person name="Skinner E."/>
            <person name="Han Y."/>
            <person name="Muzny D.M."/>
            <person name="Worley K.C."/>
            <person name="Gibbs R.A."/>
        </authorList>
    </citation>
    <scope>NUCLEOTIDE SEQUENCE</scope>
</reference>
<evidence type="ECO:0000313" key="4">
    <source>
        <dbReference type="Proteomes" id="UP000007110"/>
    </source>
</evidence>
<dbReference type="Proteomes" id="UP000007110">
    <property type="component" value="Unassembled WGS sequence"/>
</dbReference>
<sequence length="197" mass="21161">MLSSWIASHTSGSIAKQTLKSDGESVEDVSKSEKTKDGAKGIALLNTETAGTSQALPDESYQGTTEAKKNDFDNLLEKAQFGSDSVEPIDHALDGSSATGKFGALGGKLSTKCHGFVLHIPPDALEKDEEISLRVLTEIPNSLTLKKDELLASHGFQCYPSGLRFKKPAMLIIPHCALVSAHNNVKTVLYFWNQSGN</sequence>
<accession>A0A7M7P2B0</accession>
<evidence type="ECO:0000259" key="2">
    <source>
        <dbReference type="PROSITE" id="PS51145"/>
    </source>
</evidence>
<reference evidence="3" key="2">
    <citation type="submission" date="2021-01" db="UniProtKB">
        <authorList>
            <consortium name="EnsemblMetazoa"/>
        </authorList>
    </citation>
    <scope>IDENTIFICATION</scope>
</reference>
<feature type="region of interest" description="Disordered" evidence="1">
    <location>
        <begin position="1"/>
        <end position="66"/>
    </location>
</feature>
<dbReference type="EnsemblMetazoa" id="XM_030988551">
    <property type="protein sequence ID" value="XP_030844411"/>
    <property type="gene ID" value="LOC105440515"/>
</dbReference>
<feature type="compositionally biased region" description="Polar residues" evidence="1">
    <location>
        <begin position="1"/>
        <end position="18"/>
    </location>
</feature>
<dbReference type="RefSeq" id="XP_030844411.1">
    <property type="nucleotide sequence ID" value="XM_030988551.1"/>
</dbReference>
<protein>
    <recommendedName>
        <fullName evidence="2">ZU5 domain-containing protein</fullName>
    </recommendedName>
</protein>
<dbReference type="InterPro" id="IPR000906">
    <property type="entry name" value="ZU5_dom"/>
</dbReference>
<dbReference type="PROSITE" id="PS51145">
    <property type="entry name" value="ZU5"/>
    <property type="match status" value="1"/>
</dbReference>
<dbReference type="AlphaFoldDB" id="A0A7M7P2B0"/>